<dbReference type="AlphaFoldDB" id="E5XRN5"/>
<sequence>MSYHPDQPQQTPWPGGAPETAAKGLWAKLLPPVVAAVGGFVAAVPVVLLATAAFSEDSRPSVSAPSNPDQSLLGQVPYGSH</sequence>
<dbReference type="HOGENOM" id="CLU_2571902_0_0_11"/>
<keyword evidence="2" id="KW-1133">Transmembrane helix</keyword>
<protein>
    <submittedName>
        <fullName evidence="3">Uncharacterized protein</fullName>
    </submittedName>
</protein>
<organism evidence="3 4">
    <name type="scientific">Segniliparus rugosus (strain ATCC BAA-974 / DSM 45345 / CCUG 50838 / CIP 108380 / JCM 13579 / CDC 945)</name>
    <dbReference type="NCBI Taxonomy" id="679197"/>
    <lineage>
        <taxon>Bacteria</taxon>
        <taxon>Bacillati</taxon>
        <taxon>Actinomycetota</taxon>
        <taxon>Actinomycetes</taxon>
        <taxon>Mycobacteriales</taxon>
        <taxon>Segniliparaceae</taxon>
        <taxon>Segniliparus</taxon>
    </lineage>
</organism>
<dbReference type="InterPro" id="IPR022566">
    <property type="entry name" value="DUF2613"/>
</dbReference>
<gene>
    <name evidence="3" type="ORF">HMPREF9336_02157</name>
</gene>
<evidence type="ECO:0000256" key="2">
    <source>
        <dbReference type="SAM" id="Phobius"/>
    </source>
</evidence>
<evidence type="ECO:0000313" key="3">
    <source>
        <dbReference type="EMBL" id="EFV12998.1"/>
    </source>
</evidence>
<keyword evidence="2" id="KW-0472">Membrane</keyword>
<dbReference type="STRING" id="679197.HMPREF9336_02157"/>
<keyword evidence="4" id="KW-1185">Reference proteome</keyword>
<comment type="caution">
    <text evidence="3">The sequence shown here is derived from an EMBL/GenBank/DDBJ whole genome shotgun (WGS) entry which is preliminary data.</text>
</comment>
<name>E5XRN5_SEGRC</name>
<feature type="region of interest" description="Disordered" evidence="1">
    <location>
        <begin position="1"/>
        <end position="20"/>
    </location>
</feature>
<dbReference type="RefSeq" id="WP_007470255.1">
    <property type="nucleotide sequence ID" value="NZ_KI391953.1"/>
</dbReference>
<dbReference type="EMBL" id="ACZI02000002">
    <property type="protein sequence ID" value="EFV12998.1"/>
    <property type="molecule type" value="Genomic_DNA"/>
</dbReference>
<feature type="region of interest" description="Disordered" evidence="1">
    <location>
        <begin position="56"/>
        <end position="81"/>
    </location>
</feature>
<evidence type="ECO:0000313" key="4">
    <source>
        <dbReference type="Proteomes" id="UP000004816"/>
    </source>
</evidence>
<proteinExistence type="predicted"/>
<feature type="transmembrane region" description="Helical" evidence="2">
    <location>
        <begin position="33"/>
        <end position="54"/>
    </location>
</feature>
<keyword evidence="2" id="KW-0812">Transmembrane</keyword>
<feature type="compositionally biased region" description="Polar residues" evidence="1">
    <location>
        <begin position="60"/>
        <end position="73"/>
    </location>
</feature>
<accession>E5XRN5</accession>
<dbReference type="Pfam" id="PF11021">
    <property type="entry name" value="DUF2613"/>
    <property type="match status" value="1"/>
</dbReference>
<evidence type="ECO:0000256" key="1">
    <source>
        <dbReference type="SAM" id="MobiDB-lite"/>
    </source>
</evidence>
<dbReference type="Proteomes" id="UP000004816">
    <property type="component" value="Unassembled WGS sequence"/>
</dbReference>
<reference evidence="3 4" key="1">
    <citation type="journal article" date="2011" name="Stand. Genomic Sci.">
        <title>High quality draft genome sequence of Segniliparus rugosus CDC 945(T)= (ATCC BAA-974(T)).</title>
        <authorList>
            <person name="Earl A.M."/>
            <person name="Desjardins C.A."/>
            <person name="Fitzgerald M.G."/>
            <person name="Arachchi H.M."/>
            <person name="Zeng Q."/>
            <person name="Mehta T."/>
            <person name="Griggs A."/>
            <person name="Birren B.W."/>
            <person name="Toney N.C."/>
            <person name="Carr J."/>
            <person name="Posey J."/>
            <person name="Butler W.R."/>
        </authorList>
    </citation>
    <scope>NUCLEOTIDE SEQUENCE [LARGE SCALE GENOMIC DNA]</scope>
    <source>
        <strain evidence="4">ATCC BAA-974 / DSM 45345 / CCUG 50838 / CIP 108380 / JCM 13579 / CDC 945</strain>
    </source>
</reference>